<protein>
    <recommendedName>
        <fullName evidence="3">Transposase IS701-like DDE domain-containing protein</fullName>
    </recommendedName>
</protein>
<sequence>MSSPCSDIGAIPVATPVGWTVLTRMLDAASSLARARLMPTIPCFDAVYGVVSGLPLMPAAELMLTRLPPPRASRWGMAATQVFQAPIRLTSRTVRQSSGSWCPRCRR</sequence>
<dbReference type="Proteomes" id="UP001501676">
    <property type="component" value="Unassembled WGS sequence"/>
</dbReference>
<accession>A0ABP6SSD2</accession>
<dbReference type="EMBL" id="BAAAYN010000006">
    <property type="protein sequence ID" value="GAA3383803.1"/>
    <property type="molecule type" value="Genomic_DNA"/>
</dbReference>
<organism evidence="1 2">
    <name type="scientific">Cryptosporangium minutisporangium</name>
    <dbReference type="NCBI Taxonomy" id="113569"/>
    <lineage>
        <taxon>Bacteria</taxon>
        <taxon>Bacillati</taxon>
        <taxon>Actinomycetota</taxon>
        <taxon>Actinomycetes</taxon>
        <taxon>Cryptosporangiales</taxon>
        <taxon>Cryptosporangiaceae</taxon>
        <taxon>Cryptosporangium</taxon>
    </lineage>
</organism>
<gene>
    <name evidence="1" type="ORF">GCM10020369_11120</name>
</gene>
<reference evidence="2" key="1">
    <citation type="journal article" date="2019" name="Int. J. Syst. Evol. Microbiol.">
        <title>The Global Catalogue of Microorganisms (GCM) 10K type strain sequencing project: providing services to taxonomists for standard genome sequencing and annotation.</title>
        <authorList>
            <consortium name="The Broad Institute Genomics Platform"/>
            <consortium name="The Broad Institute Genome Sequencing Center for Infectious Disease"/>
            <person name="Wu L."/>
            <person name="Ma J."/>
        </authorList>
    </citation>
    <scope>NUCLEOTIDE SEQUENCE [LARGE SCALE GENOMIC DNA]</scope>
    <source>
        <strain evidence="2">JCM 9458</strain>
    </source>
</reference>
<evidence type="ECO:0000313" key="1">
    <source>
        <dbReference type="EMBL" id="GAA3383803.1"/>
    </source>
</evidence>
<evidence type="ECO:0000313" key="2">
    <source>
        <dbReference type="Proteomes" id="UP001501676"/>
    </source>
</evidence>
<keyword evidence="2" id="KW-1185">Reference proteome</keyword>
<proteinExistence type="predicted"/>
<evidence type="ECO:0008006" key="3">
    <source>
        <dbReference type="Google" id="ProtNLM"/>
    </source>
</evidence>
<name>A0ABP6SSD2_9ACTN</name>
<comment type="caution">
    <text evidence="1">The sequence shown here is derived from an EMBL/GenBank/DDBJ whole genome shotgun (WGS) entry which is preliminary data.</text>
</comment>